<name>A0A9X3I905_9SPHI</name>
<dbReference type="PANTHER" id="PTHR36174">
    <property type="entry name" value="LIPID II:GLYCINE GLYCYLTRANSFERASE"/>
    <property type="match status" value="1"/>
</dbReference>
<sequence length="345" mass="40193">MKKILSIHQKPEWTAYVKNALHYDFYHTWYYHSLDSSGVAILFVFEENEDYIAFPLLRRQIPNSEFFDFTSVYGYAGPISNKNFRDLDDGLMERFKTSFLEFLAAGKNVTVFSRLHPFFDQQFLMEKFSGIHSNGKTVAIDLTTTIETQRAGYRKSVKEKIRRLRKKEYEVHLSTDLNDAKIFAKIYAENMRRIGARENYLFDEAYFVNLLTADEFDTKLFLVFKDNHAISGAIVVCTNEIMQVHLLATLDAYLFDSPAKLLTDEITVIGRKLGYKYFNLGGGVNFKEDKLFGWKKGFSDLCYEFNSWRYIANDDLYNSLVIEKSLDLDSTVDFFPLYRISEVAS</sequence>
<keyword evidence="2" id="KW-0808">Transferase</keyword>
<keyword evidence="3" id="KW-1185">Reference proteome</keyword>
<dbReference type="InterPro" id="IPR050644">
    <property type="entry name" value="PG_Glycine_Bridge_Synth"/>
</dbReference>
<dbReference type="InterPro" id="IPR038740">
    <property type="entry name" value="BioF2-like_GNAT_dom"/>
</dbReference>
<reference evidence="2" key="1">
    <citation type="submission" date="2022-11" db="EMBL/GenBank/DDBJ databases">
        <authorList>
            <person name="Graham C."/>
            <person name="Newman J.D."/>
        </authorList>
    </citation>
    <scope>NUCLEOTIDE SEQUENCE</scope>
    <source>
        <strain evidence="2">DSM 19486</strain>
    </source>
</reference>
<evidence type="ECO:0000313" key="3">
    <source>
        <dbReference type="Proteomes" id="UP001142592"/>
    </source>
</evidence>
<keyword evidence="2" id="KW-0012">Acyltransferase</keyword>
<dbReference type="Gene3D" id="3.40.630.30">
    <property type="match status" value="1"/>
</dbReference>
<feature type="domain" description="BioF2-like acetyltransferase" evidence="1">
    <location>
        <begin position="153"/>
        <end position="284"/>
    </location>
</feature>
<organism evidence="2 3">
    <name type="scientific">Pedobacter agri</name>
    <dbReference type="NCBI Taxonomy" id="454586"/>
    <lineage>
        <taxon>Bacteria</taxon>
        <taxon>Pseudomonadati</taxon>
        <taxon>Bacteroidota</taxon>
        <taxon>Sphingobacteriia</taxon>
        <taxon>Sphingobacteriales</taxon>
        <taxon>Sphingobacteriaceae</taxon>
        <taxon>Pedobacter</taxon>
    </lineage>
</organism>
<dbReference type="Proteomes" id="UP001142592">
    <property type="component" value="Unassembled WGS sequence"/>
</dbReference>
<accession>A0A9X3I905</accession>
<dbReference type="InterPro" id="IPR016181">
    <property type="entry name" value="Acyl_CoA_acyltransferase"/>
</dbReference>
<dbReference type="EMBL" id="JAPJUH010000003">
    <property type="protein sequence ID" value="MCX3265301.1"/>
    <property type="molecule type" value="Genomic_DNA"/>
</dbReference>
<dbReference type="PANTHER" id="PTHR36174:SF1">
    <property type="entry name" value="LIPID II:GLYCINE GLYCYLTRANSFERASE"/>
    <property type="match status" value="1"/>
</dbReference>
<evidence type="ECO:0000259" key="1">
    <source>
        <dbReference type="Pfam" id="PF13480"/>
    </source>
</evidence>
<dbReference type="SUPFAM" id="SSF55729">
    <property type="entry name" value="Acyl-CoA N-acyltransferases (Nat)"/>
    <property type="match status" value="1"/>
</dbReference>
<dbReference type="AlphaFoldDB" id="A0A9X3I905"/>
<proteinExistence type="predicted"/>
<protein>
    <submittedName>
        <fullName evidence="2">GNAT family N-acetyltransferase</fullName>
        <ecNumber evidence="2">2.3.1.-</ecNumber>
    </submittedName>
</protein>
<dbReference type="EC" id="2.3.1.-" evidence="2"/>
<gene>
    <name evidence="2" type="ORF">OQZ29_11125</name>
</gene>
<dbReference type="RefSeq" id="WP_010600895.1">
    <property type="nucleotide sequence ID" value="NZ_JAPJUH010000003.1"/>
</dbReference>
<dbReference type="GO" id="GO:0016746">
    <property type="term" value="F:acyltransferase activity"/>
    <property type="evidence" value="ECO:0007669"/>
    <property type="project" value="UniProtKB-KW"/>
</dbReference>
<evidence type="ECO:0000313" key="2">
    <source>
        <dbReference type="EMBL" id="MCX3265301.1"/>
    </source>
</evidence>
<comment type="caution">
    <text evidence="2">The sequence shown here is derived from an EMBL/GenBank/DDBJ whole genome shotgun (WGS) entry which is preliminary data.</text>
</comment>
<dbReference type="Pfam" id="PF13480">
    <property type="entry name" value="Acetyltransf_6"/>
    <property type="match status" value="1"/>
</dbReference>